<dbReference type="EnsemblMetazoa" id="XM_022788748">
    <property type="protein sequence ID" value="XP_022644483"/>
    <property type="gene ID" value="LOC111243348"/>
</dbReference>
<dbReference type="PANTHER" id="PTHR43313">
    <property type="entry name" value="SHORT-CHAIN DEHYDROGENASE/REDUCTASE FAMILY 9C"/>
    <property type="match status" value="1"/>
</dbReference>
<organism evidence="3 4">
    <name type="scientific">Varroa destructor</name>
    <name type="common">Honeybee mite</name>
    <dbReference type="NCBI Taxonomy" id="109461"/>
    <lineage>
        <taxon>Eukaryota</taxon>
        <taxon>Metazoa</taxon>
        <taxon>Ecdysozoa</taxon>
        <taxon>Arthropoda</taxon>
        <taxon>Chelicerata</taxon>
        <taxon>Arachnida</taxon>
        <taxon>Acari</taxon>
        <taxon>Parasitiformes</taxon>
        <taxon>Mesostigmata</taxon>
        <taxon>Gamasina</taxon>
        <taxon>Dermanyssoidea</taxon>
        <taxon>Varroidae</taxon>
        <taxon>Varroa</taxon>
    </lineage>
</organism>
<dbReference type="InterPro" id="IPR036291">
    <property type="entry name" value="NAD(P)-bd_dom_sf"/>
</dbReference>
<evidence type="ECO:0000313" key="4">
    <source>
        <dbReference type="Proteomes" id="UP000594260"/>
    </source>
</evidence>
<dbReference type="InterPro" id="IPR020904">
    <property type="entry name" value="Sc_DH/Rdtase_CS"/>
</dbReference>
<evidence type="ECO:0000256" key="2">
    <source>
        <dbReference type="SAM" id="Phobius"/>
    </source>
</evidence>
<dbReference type="AlphaFoldDB" id="A0A7M7IYW6"/>
<dbReference type="InterPro" id="IPR002347">
    <property type="entry name" value="SDR_fam"/>
</dbReference>
<reference evidence="3" key="1">
    <citation type="submission" date="2021-01" db="UniProtKB">
        <authorList>
            <consortium name="EnsemblMetazoa"/>
        </authorList>
    </citation>
    <scope>IDENTIFICATION</scope>
</reference>
<proteinExistence type="predicted"/>
<feature type="transmembrane region" description="Helical" evidence="2">
    <location>
        <begin position="21"/>
        <end position="39"/>
    </location>
</feature>
<keyword evidence="4" id="KW-1185">Reference proteome</keyword>
<dbReference type="GeneID" id="111243348"/>
<dbReference type="Proteomes" id="UP000594260">
    <property type="component" value="Unplaced"/>
</dbReference>
<accession>A0A7M7IYW6</accession>
<feature type="transmembrane region" description="Helical" evidence="2">
    <location>
        <begin position="45"/>
        <end position="68"/>
    </location>
</feature>
<dbReference type="Gene3D" id="3.40.50.720">
    <property type="entry name" value="NAD(P)-binding Rossmann-like Domain"/>
    <property type="match status" value="1"/>
</dbReference>
<dbReference type="PROSITE" id="PS00061">
    <property type="entry name" value="ADH_SHORT"/>
    <property type="match status" value="1"/>
</dbReference>
<dbReference type="GO" id="GO:0008202">
    <property type="term" value="P:steroid metabolic process"/>
    <property type="evidence" value="ECO:0007669"/>
    <property type="project" value="TreeGrafter"/>
</dbReference>
<keyword evidence="2" id="KW-0472">Membrane</keyword>
<dbReference type="InParanoid" id="A0A7M7IYW6"/>
<dbReference type="FunCoup" id="A0A7M7IYW6">
    <property type="interactions" value="14"/>
</dbReference>
<protein>
    <submittedName>
        <fullName evidence="3">Uncharacterized protein</fullName>
    </submittedName>
</protein>
<sequence>MHPVLCKAQNGLVAVLQEFRAYWISLLVLIVLAQQLPHLSAVLQAAGFGGALIVAAVISGWLATELFLRGPRIKSKGKAVLITGCDTGFGHRLAMRLAIREDFQVFAGCLQPDSDGAQRLRLIVTDDKLHVIPLDVTNAEQIQDALRYVKANLNGNQLWSVIANAGVNIFLEFEWIPIKDIEFLFDVNVMGVVRVSKTFLPLLRNSRGRLVLVASYAGRIASSSIVPYSMTKAAVIAMADGLRREMAKWGLHVATVEPFYYRTAINFNESQQDMMSRFKRDVPLQIQQEYGDYPAQAFQWILSCLRRVSRANVDEVVDQMVNAVTDREPKRHYRCDGFLNWLLSSALFVLPSVAQDIAVSFFEPNFRANEKSGLLLEIGAPSVTKIDDG</sequence>
<name>A0A7M7IYW6_VARDE</name>
<dbReference type="RefSeq" id="XP_022644483.1">
    <property type="nucleotide sequence ID" value="XM_022788748.1"/>
</dbReference>
<keyword evidence="2" id="KW-0812">Transmembrane</keyword>
<evidence type="ECO:0000313" key="3">
    <source>
        <dbReference type="EnsemblMetazoa" id="XP_022644483"/>
    </source>
</evidence>
<dbReference type="OrthoDB" id="294295at2759"/>
<keyword evidence="1" id="KW-0560">Oxidoreductase</keyword>
<dbReference type="GO" id="GO:0016491">
    <property type="term" value="F:oxidoreductase activity"/>
    <property type="evidence" value="ECO:0007669"/>
    <property type="project" value="UniProtKB-KW"/>
</dbReference>
<dbReference type="PRINTS" id="PR00081">
    <property type="entry name" value="GDHRDH"/>
</dbReference>
<evidence type="ECO:0000256" key="1">
    <source>
        <dbReference type="ARBA" id="ARBA00023002"/>
    </source>
</evidence>
<keyword evidence="2" id="KW-1133">Transmembrane helix</keyword>
<dbReference type="SUPFAM" id="SSF51735">
    <property type="entry name" value="NAD(P)-binding Rossmann-fold domains"/>
    <property type="match status" value="1"/>
</dbReference>
<dbReference type="KEGG" id="vde:111243348"/>
<dbReference type="PANTHER" id="PTHR43313:SF36">
    <property type="entry name" value="D-BETA-HYDROXYBUTYRATE DEHYDROGENASE, MITOCHONDRIAL"/>
    <property type="match status" value="1"/>
</dbReference>
<dbReference type="Pfam" id="PF00106">
    <property type="entry name" value="adh_short"/>
    <property type="match status" value="1"/>
</dbReference>